<organism evidence="2 3">
    <name type="scientific">Testicularia cyperi</name>
    <dbReference type="NCBI Taxonomy" id="1882483"/>
    <lineage>
        <taxon>Eukaryota</taxon>
        <taxon>Fungi</taxon>
        <taxon>Dikarya</taxon>
        <taxon>Basidiomycota</taxon>
        <taxon>Ustilaginomycotina</taxon>
        <taxon>Ustilaginomycetes</taxon>
        <taxon>Ustilaginales</taxon>
        <taxon>Anthracoideaceae</taxon>
        <taxon>Testicularia</taxon>
    </lineage>
</organism>
<proteinExistence type="predicted"/>
<feature type="region of interest" description="Disordered" evidence="1">
    <location>
        <begin position="1"/>
        <end position="20"/>
    </location>
</feature>
<reference evidence="2 3" key="1">
    <citation type="journal article" date="2018" name="Mol. Biol. Evol.">
        <title>Broad Genomic Sampling Reveals a Smut Pathogenic Ancestry of the Fungal Clade Ustilaginomycotina.</title>
        <authorList>
            <person name="Kijpornyongpan T."/>
            <person name="Mondo S.J."/>
            <person name="Barry K."/>
            <person name="Sandor L."/>
            <person name="Lee J."/>
            <person name="Lipzen A."/>
            <person name="Pangilinan J."/>
            <person name="LaButti K."/>
            <person name="Hainaut M."/>
            <person name="Henrissat B."/>
            <person name="Grigoriev I.V."/>
            <person name="Spatafora J.W."/>
            <person name="Aime M.C."/>
        </authorList>
    </citation>
    <scope>NUCLEOTIDE SEQUENCE [LARGE SCALE GENOMIC DNA]</scope>
    <source>
        <strain evidence="2 3">MCA 3645</strain>
    </source>
</reference>
<dbReference type="Proteomes" id="UP000246740">
    <property type="component" value="Unassembled WGS sequence"/>
</dbReference>
<name>A0A317XNN2_9BASI</name>
<dbReference type="AlphaFoldDB" id="A0A317XNN2"/>
<gene>
    <name evidence="2" type="ORF">BCV70DRAFT_200619</name>
</gene>
<dbReference type="EMBL" id="KZ819194">
    <property type="protein sequence ID" value="PWY99691.1"/>
    <property type="molecule type" value="Genomic_DNA"/>
</dbReference>
<dbReference type="OrthoDB" id="2547857at2759"/>
<feature type="region of interest" description="Disordered" evidence="1">
    <location>
        <begin position="487"/>
        <end position="511"/>
    </location>
</feature>
<accession>A0A317XNN2</accession>
<feature type="region of interest" description="Disordered" evidence="1">
    <location>
        <begin position="810"/>
        <end position="830"/>
    </location>
</feature>
<evidence type="ECO:0000256" key="1">
    <source>
        <dbReference type="SAM" id="MobiDB-lite"/>
    </source>
</evidence>
<sequence length="1135" mass="124792">MLRSSSRPLQRGLLASTTAASTSQCASPSLATKADGTHQRCRSLRGRPTLAATEERHSHTLSPALLSQRHRRPTHNLITGLDFYQSVHSVPYFYFSRPDFLPSRSSSSHADFVAEGDLGNERYMPPLPDVQFLPQNEAQETLARALQSQDADSSWKAYIDLGSGRHSLPRDVVDWLLVLQCRKPVKSCSSVEVDKSLALIRHTCNRILRLSRERLACGVGGSGRSAECVRSGPIAHIPAGVALRLLYHLAVEFELEAKLAVGNIGLSSPPRMPRANLVRDLSARLDAVTSHLIDAQLRGRVILLLAGHGETDFALRQLHALVEQAKDAEATEDVDHRPFERLLLALAEKEKSITTRNPSLPSPIDKVSVPETNHPLVQALHLTLASDAPVSTGVVRRCLRSLDSATLGWLLTLETQPDSSAGSTSVLDDRTPLKTRWHPWQSASDGLAVAADAMDAFCEQVALVLAQRGVLQPALYLIESLTDPSSHDGNSDGCSHSHAQRTVTVSETTSSTPDHDLFAAVIDELARRMQVTVKPSQPKSSDTYRALLGDLRLVLRTYAIAAKAKLDTNQHLHKGVIRAFVACLPFFVLNLGPRRSRFTDVKPQLAERNEKNGSRRTLQMYLRRFTTLLLARDPDLARQSLSLRCHAILLGLFLRTRDYSFSKRLYRLFQLREPEANLWSDIDPASCLLKGTFDPLSAPDHTSFGWFFAESIRATSNPQFALQLYRDWTASGNVLPAELTALLIQALLRSGLTAEAQRVLADSQDRRMLVSPRLARILTTSLSDAGFPTFAMEMAGALASQRMAQEMKAPAATRPQSRNARAHAHESAQGMGPSLKLLSIALDRASNARAPWTLERKQTILRQFEDFRLGLTHHMLRGPAKHGIQAPATTQTSSSAVTIQVVRAAYNAVMRAVLAPLSDDLQFSPHKSAAVAVTSDADTPYTDGQMQELFDELRDIGVDPDGETWTLLLHASLQCPASQSKPKGSRASSPLSTEQLLKAMHIFRQGAEASFIEDGPFPDDTVESPDAAERAGTRKPVLVREQVVAELMYGLCDADKADLAVRIYSIFRAQQRDDCAASPAPASSIEVEKAYLCALALQGKETEWQEKVQQLNESNKGLKLSSKFLRKLIRHTEAS</sequence>
<evidence type="ECO:0000313" key="2">
    <source>
        <dbReference type="EMBL" id="PWY99691.1"/>
    </source>
</evidence>
<keyword evidence="3" id="KW-1185">Reference proteome</keyword>
<feature type="compositionally biased region" description="Low complexity" evidence="1">
    <location>
        <begin position="502"/>
        <end position="511"/>
    </location>
</feature>
<protein>
    <submittedName>
        <fullName evidence="2">Uncharacterized protein</fullName>
    </submittedName>
</protein>
<dbReference type="InParanoid" id="A0A317XNN2"/>
<evidence type="ECO:0000313" key="3">
    <source>
        <dbReference type="Proteomes" id="UP000246740"/>
    </source>
</evidence>